<keyword evidence="2" id="KW-1133">Transmembrane helix</keyword>
<comment type="caution">
    <text evidence="3">The sequence shown here is derived from an EMBL/GenBank/DDBJ whole genome shotgun (WGS) entry which is preliminary data.</text>
</comment>
<name>A0ABR1PY15_9PEZI</name>
<keyword evidence="2" id="KW-0472">Membrane</keyword>
<feature type="region of interest" description="Disordered" evidence="1">
    <location>
        <begin position="34"/>
        <end position="82"/>
    </location>
</feature>
<accession>A0ABR1PY15</accession>
<dbReference type="GeneID" id="92080839"/>
<keyword evidence="2" id="KW-0812">Transmembrane</keyword>
<sequence length="241" mass="25799">MYDHQNAEAPLGDHCVCHYPDDTTHTWLIHDDDADQEEQETSIAHDETTAKELRDTTTGSSGGSIETTTPLPGSAEDKDEEDEADAIDIPLRYTAQGDPVRALYCACFVASEAGLEEGETTTTDHLFAGAVVLNQTSGGYDFVKLQSEFGGLTKAAAMFVPLQQHAEGEMRLPLSAAATGDTTATTGGIVGMAALEQADGRGRYGTVLMGALALALVCSVGMRWVRKMRDTMGWRRGLELP</sequence>
<keyword evidence="4" id="KW-1185">Reference proteome</keyword>
<feature type="transmembrane region" description="Helical" evidence="2">
    <location>
        <begin position="204"/>
        <end position="225"/>
    </location>
</feature>
<feature type="compositionally biased region" description="Low complexity" evidence="1">
    <location>
        <begin position="56"/>
        <end position="69"/>
    </location>
</feature>
<evidence type="ECO:0000256" key="2">
    <source>
        <dbReference type="SAM" id="Phobius"/>
    </source>
</evidence>
<evidence type="ECO:0000313" key="3">
    <source>
        <dbReference type="EMBL" id="KAK7942442.1"/>
    </source>
</evidence>
<protein>
    <submittedName>
        <fullName evidence="3">Uncharacterized protein</fullName>
    </submittedName>
</protein>
<feature type="compositionally biased region" description="Basic and acidic residues" evidence="1">
    <location>
        <begin position="43"/>
        <end position="55"/>
    </location>
</feature>
<evidence type="ECO:0000256" key="1">
    <source>
        <dbReference type="SAM" id="MobiDB-lite"/>
    </source>
</evidence>
<dbReference type="Proteomes" id="UP001391051">
    <property type="component" value="Unassembled WGS sequence"/>
</dbReference>
<reference evidence="3 4" key="1">
    <citation type="submission" date="2023-01" db="EMBL/GenBank/DDBJ databases">
        <title>Analysis of 21 Apiospora genomes using comparative genomics revels a genus with tremendous synthesis potential of carbohydrate active enzymes and secondary metabolites.</title>
        <authorList>
            <person name="Sorensen T."/>
        </authorList>
    </citation>
    <scope>NUCLEOTIDE SEQUENCE [LARGE SCALE GENOMIC DNA]</scope>
    <source>
        <strain evidence="3 4">CBS 24483</strain>
    </source>
</reference>
<organism evidence="3 4">
    <name type="scientific">Apiospora aurea</name>
    <dbReference type="NCBI Taxonomy" id="335848"/>
    <lineage>
        <taxon>Eukaryota</taxon>
        <taxon>Fungi</taxon>
        <taxon>Dikarya</taxon>
        <taxon>Ascomycota</taxon>
        <taxon>Pezizomycotina</taxon>
        <taxon>Sordariomycetes</taxon>
        <taxon>Xylariomycetidae</taxon>
        <taxon>Amphisphaeriales</taxon>
        <taxon>Apiosporaceae</taxon>
        <taxon>Apiospora</taxon>
    </lineage>
</organism>
<evidence type="ECO:0000313" key="4">
    <source>
        <dbReference type="Proteomes" id="UP001391051"/>
    </source>
</evidence>
<gene>
    <name evidence="3" type="ORF">PG986_011555</name>
</gene>
<dbReference type="RefSeq" id="XP_066694473.1">
    <property type="nucleotide sequence ID" value="XM_066847777.1"/>
</dbReference>
<proteinExistence type="predicted"/>
<dbReference type="EMBL" id="JAQQWE010000008">
    <property type="protein sequence ID" value="KAK7942442.1"/>
    <property type="molecule type" value="Genomic_DNA"/>
</dbReference>